<comment type="subcellular location">
    <subcellularLocation>
        <location evidence="1">Nucleus</location>
    </subcellularLocation>
</comment>
<sequence>MEVAKRASVVEENRKLDQLDKKENREPGKVHSSNGTQKLQIDLSSKQLIFSSPQMLISQEQKLASTKVEMGEVREENDKLKNLLTRIVDDYRSLQTHYFEIVQQEKGKTVKEESLATAPPMDVEEEQELVSLSLGSTILPGGLNKREEKSCIEINRNKEDNKNEEESLKLALDYKFEGPGSKSEANVLSLSSDNSFEDTKDEELGEPWPPSKIMENIRAGDDDLSQQPQVKKARVSVRARCDAPTMNDGCQWRKYGQKIAKGNPCPRAYYRCTVAPGCPVRKQVQRCADDMSILITTYEGTHNHPLPVSATAMASTTSAAASMLMSGSTSSRNISTPISSTSASLHGLNFGLSDASRSRPFFLPTASVSSTPSYPTITLDLTAPPTSTTQPFAVNRLISNPKYPSTSFSFSSPETSTISTSWSNNYLGYGSQLYNKAPISSLSNIGRHAQDSILNFYLQKTANLKAPSTSSSSTPSFLTDSIAKAITSDPSFQSALAAAITSYVGNHGPNQAAQTTVEAPVGQVYGAKWGDQLNSSSSTFSATPCASSFLSSKSNGQNSTTQNGSNLTFSLGFPSSRSASTSPTENKDGIS</sequence>
<keyword evidence="2" id="KW-0805">Transcription regulation</keyword>
<dbReference type="InterPro" id="IPR003657">
    <property type="entry name" value="WRKY_dom"/>
</dbReference>
<feature type="compositionally biased region" description="Basic and acidic residues" evidence="6">
    <location>
        <begin position="1"/>
        <end position="29"/>
    </location>
</feature>
<dbReference type="GO" id="GO:0043565">
    <property type="term" value="F:sequence-specific DNA binding"/>
    <property type="evidence" value="ECO:0007669"/>
    <property type="project" value="InterPro"/>
</dbReference>
<keyword evidence="9" id="KW-1185">Reference proteome</keyword>
<name>A0A9Q0D2P4_9POAL</name>
<organism evidence="8 9">
    <name type="scientific">Rhynchospora breviuscula</name>
    <dbReference type="NCBI Taxonomy" id="2022672"/>
    <lineage>
        <taxon>Eukaryota</taxon>
        <taxon>Viridiplantae</taxon>
        <taxon>Streptophyta</taxon>
        <taxon>Embryophyta</taxon>
        <taxon>Tracheophyta</taxon>
        <taxon>Spermatophyta</taxon>
        <taxon>Magnoliopsida</taxon>
        <taxon>Liliopsida</taxon>
        <taxon>Poales</taxon>
        <taxon>Cyperaceae</taxon>
        <taxon>Cyperoideae</taxon>
        <taxon>Rhynchosporeae</taxon>
        <taxon>Rhynchospora</taxon>
    </lineage>
</organism>
<evidence type="ECO:0000256" key="1">
    <source>
        <dbReference type="ARBA" id="ARBA00004123"/>
    </source>
</evidence>
<dbReference type="FunFam" id="2.20.25.80:FF:000002">
    <property type="entry name" value="probable WRKY transcription factor 31"/>
    <property type="match status" value="1"/>
</dbReference>
<evidence type="ECO:0000256" key="4">
    <source>
        <dbReference type="ARBA" id="ARBA00023163"/>
    </source>
</evidence>
<evidence type="ECO:0000259" key="7">
    <source>
        <dbReference type="PROSITE" id="PS50811"/>
    </source>
</evidence>
<dbReference type="PANTHER" id="PTHR31429">
    <property type="entry name" value="WRKY TRANSCRIPTION FACTOR 36-RELATED"/>
    <property type="match status" value="1"/>
</dbReference>
<evidence type="ECO:0000313" key="8">
    <source>
        <dbReference type="EMBL" id="KAJ1704725.1"/>
    </source>
</evidence>
<keyword evidence="3" id="KW-0238">DNA-binding</keyword>
<dbReference type="SUPFAM" id="SSF118290">
    <property type="entry name" value="WRKY DNA-binding domain"/>
    <property type="match status" value="1"/>
</dbReference>
<dbReference type="AlphaFoldDB" id="A0A9Q0D2P4"/>
<evidence type="ECO:0000256" key="3">
    <source>
        <dbReference type="ARBA" id="ARBA00023125"/>
    </source>
</evidence>
<feature type="compositionally biased region" description="Acidic residues" evidence="6">
    <location>
        <begin position="195"/>
        <end position="205"/>
    </location>
</feature>
<proteinExistence type="predicted"/>
<protein>
    <recommendedName>
        <fullName evidence="7">WRKY domain-containing protein</fullName>
    </recommendedName>
</protein>
<evidence type="ECO:0000256" key="2">
    <source>
        <dbReference type="ARBA" id="ARBA00023015"/>
    </source>
</evidence>
<dbReference type="InterPro" id="IPR036576">
    <property type="entry name" value="WRKY_dom_sf"/>
</dbReference>
<dbReference type="PANTHER" id="PTHR31429:SF24">
    <property type="entry name" value="WRKY TRANSCRIPTION FACTOR 72-RELATED"/>
    <property type="match status" value="1"/>
</dbReference>
<dbReference type="Proteomes" id="UP001151287">
    <property type="component" value="Unassembled WGS sequence"/>
</dbReference>
<feature type="compositionally biased region" description="Polar residues" evidence="6">
    <location>
        <begin position="551"/>
        <end position="584"/>
    </location>
</feature>
<feature type="region of interest" description="Disordered" evidence="6">
    <location>
        <begin position="551"/>
        <end position="591"/>
    </location>
</feature>
<comment type="caution">
    <text evidence="8">The sequence shown here is derived from an EMBL/GenBank/DDBJ whole genome shotgun (WGS) entry which is preliminary data.</text>
</comment>
<dbReference type="Pfam" id="PF03106">
    <property type="entry name" value="WRKY"/>
    <property type="match status" value="1"/>
</dbReference>
<evidence type="ECO:0000256" key="5">
    <source>
        <dbReference type="ARBA" id="ARBA00023242"/>
    </source>
</evidence>
<dbReference type="PROSITE" id="PS50811">
    <property type="entry name" value="WRKY"/>
    <property type="match status" value="1"/>
</dbReference>
<dbReference type="GO" id="GO:0005634">
    <property type="term" value="C:nucleus"/>
    <property type="evidence" value="ECO:0007669"/>
    <property type="project" value="UniProtKB-SubCell"/>
</dbReference>
<evidence type="ECO:0000256" key="6">
    <source>
        <dbReference type="SAM" id="MobiDB-lite"/>
    </source>
</evidence>
<feature type="region of interest" description="Disordered" evidence="6">
    <location>
        <begin position="191"/>
        <end position="211"/>
    </location>
</feature>
<dbReference type="SMART" id="SM00774">
    <property type="entry name" value="WRKY"/>
    <property type="match status" value="1"/>
</dbReference>
<accession>A0A9Q0D2P4</accession>
<gene>
    <name evidence="8" type="ORF">LUZ63_004504</name>
</gene>
<keyword evidence="4" id="KW-0804">Transcription</keyword>
<dbReference type="Gene3D" id="2.20.25.80">
    <property type="entry name" value="WRKY domain"/>
    <property type="match status" value="1"/>
</dbReference>
<dbReference type="GO" id="GO:0003700">
    <property type="term" value="F:DNA-binding transcription factor activity"/>
    <property type="evidence" value="ECO:0007669"/>
    <property type="project" value="InterPro"/>
</dbReference>
<keyword evidence="5" id="KW-0539">Nucleus</keyword>
<reference evidence="8" key="1">
    <citation type="journal article" date="2022" name="Cell">
        <title>Repeat-based holocentromeres influence genome architecture and karyotype evolution.</title>
        <authorList>
            <person name="Hofstatter P.G."/>
            <person name="Thangavel G."/>
            <person name="Lux T."/>
            <person name="Neumann P."/>
            <person name="Vondrak T."/>
            <person name="Novak P."/>
            <person name="Zhang M."/>
            <person name="Costa L."/>
            <person name="Castellani M."/>
            <person name="Scott A."/>
            <person name="Toegelov H."/>
            <person name="Fuchs J."/>
            <person name="Mata-Sucre Y."/>
            <person name="Dias Y."/>
            <person name="Vanzela A.L.L."/>
            <person name="Huettel B."/>
            <person name="Almeida C.C.S."/>
            <person name="Simkova H."/>
            <person name="Souza G."/>
            <person name="Pedrosa-Harand A."/>
            <person name="Macas J."/>
            <person name="Mayer K.F.X."/>
            <person name="Houben A."/>
            <person name="Marques A."/>
        </authorList>
    </citation>
    <scope>NUCLEOTIDE SEQUENCE</scope>
    <source>
        <tissue evidence="8">Leaves</tissue>
    </source>
</reference>
<dbReference type="OrthoDB" id="1686353at2759"/>
<dbReference type="InterPro" id="IPR044810">
    <property type="entry name" value="WRKY_plant"/>
</dbReference>
<feature type="region of interest" description="Disordered" evidence="6">
    <location>
        <begin position="1"/>
        <end position="37"/>
    </location>
</feature>
<evidence type="ECO:0000313" key="9">
    <source>
        <dbReference type="Proteomes" id="UP001151287"/>
    </source>
</evidence>
<feature type="domain" description="WRKY" evidence="7">
    <location>
        <begin position="241"/>
        <end position="307"/>
    </location>
</feature>
<dbReference type="EMBL" id="JAMQYH010000001">
    <property type="protein sequence ID" value="KAJ1704725.1"/>
    <property type="molecule type" value="Genomic_DNA"/>
</dbReference>